<dbReference type="Proteomes" id="UP000223709">
    <property type="component" value="Chromosome"/>
</dbReference>
<keyword evidence="1" id="KW-0732">Signal</keyword>
<evidence type="ECO:0000256" key="1">
    <source>
        <dbReference type="SAM" id="SignalP"/>
    </source>
</evidence>
<organism evidence="2 3">
    <name type="scientific">Faecalibacterium prausnitzii</name>
    <dbReference type="NCBI Taxonomy" id="853"/>
    <lineage>
        <taxon>Bacteria</taxon>
        <taxon>Bacillati</taxon>
        <taxon>Bacillota</taxon>
        <taxon>Clostridia</taxon>
        <taxon>Eubacteriales</taxon>
        <taxon>Oscillospiraceae</taxon>
        <taxon>Faecalibacterium</taxon>
    </lineage>
</organism>
<feature type="chain" id="PRO_5011996447" evidence="1">
    <location>
        <begin position="26"/>
        <end position="168"/>
    </location>
</feature>
<dbReference type="PROSITE" id="PS51257">
    <property type="entry name" value="PROKAR_LIPOPROTEIN"/>
    <property type="match status" value="1"/>
</dbReference>
<feature type="signal peptide" evidence="1">
    <location>
        <begin position="1"/>
        <end position="25"/>
    </location>
</feature>
<sequence>MKMLKKLAALILAATMVLVLFTACGGDGGSTGTREPEKEKEMIATINKEKRGASTLSNDQALCAVAEGYLDKDLSVESNFLGGMFKGNVHVDGKEDEYLVVTVTTRYSYGKVLAKLVDFIEGGIKQELPDNVQNLNVKSNWVKAGVVVKTTRGDSYMAVAFQIRNPKK</sequence>
<evidence type="ECO:0000313" key="2">
    <source>
        <dbReference type="EMBL" id="ATL90255.1"/>
    </source>
</evidence>
<accession>A0A291TAX5</accession>
<dbReference type="AlphaFoldDB" id="A0A291TAX5"/>
<protein>
    <submittedName>
        <fullName evidence="2">Uncharacterized protein</fullName>
    </submittedName>
</protein>
<gene>
    <name evidence="2" type="ORF">CRH10_08060</name>
</gene>
<reference evidence="2 3" key="1">
    <citation type="submission" date="2017-10" db="EMBL/GenBank/DDBJ databases">
        <title>Complete Genome Sequence of Faecalibacterium prausnitzii isolated from the gut of healthy adult Indian.</title>
        <authorList>
            <person name="Bag S."/>
            <person name="Ghosh T.S."/>
            <person name="Das B."/>
        </authorList>
    </citation>
    <scope>NUCLEOTIDE SEQUENCE [LARGE SCALE GENOMIC DNA]</scope>
    <source>
        <strain evidence="2 3">Indica</strain>
    </source>
</reference>
<dbReference type="EMBL" id="CP023819">
    <property type="protein sequence ID" value="ATL90255.1"/>
    <property type="molecule type" value="Genomic_DNA"/>
</dbReference>
<name>A0A291TAX5_9FIRM</name>
<evidence type="ECO:0000313" key="3">
    <source>
        <dbReference type="Proteomes" id="UP000223709"/>
    </source>
</evidence>
<proteinExistence type="predicted"/>
<dbReference type="RefSeq" id="WP_098924048.1">
    <property type="nucleotide sequence ID" value="NZ_CP023819.1"/>
</dbReference>